<dbReference type="RefSeq" id="WP_281756505.1">
    <property type="nucleotide sequence ID" value="NZ_BRVP01000036.1"/>
</dbReference>
<evidence type="ECO:0008006" key="3">
    <source>
        <dbReference type="Google" id="ProtNLM"/>
    </source>
</evidence>
<comment type="caution">
    <text evidence="1">The sequence shown here is derived from an EMBL/GenBank/DDBJ whole genome shotgun (WGS) entry which is preliminary data.</text>
</comment>
<dbReference type="Proteomes" id="UP001143545">
    <property type="component" value="Unassembled WGS sequence"/>
</dbReference>
<evidence type="ECO:0000313" key="1">
    <source>
        <dbReference type="EMBL" id="GLB54124.1"/>
    </source>
</evidence>
<dbReference type="AlphaFoldDB" id="A0A9W6EVQ8"/>
<keyword evidence="2" id="KW-1185">Reference proteome</keyword>
<dbReference type="InterPro" id="IPR046230">
    <property type="entry name" value="DUF6263"/>
</dbReference>
<organism evidence="1 2">
    <name type="scientific">Neptunitalea chrysea</name>
    <dbReference type="NCBI Taxonomy" id="1647581"/>
    <lineage>
        <taxon>Bacteria</taxon>
        <taxon>Pseudomonadati</taxon>
        <taxon>Bacteroidota</taxon>
        <taxon>Flavobacteriia</taxon>
        <taxon>Flavobacteriales</taxon>
        <taxon>Flavobacteriaceae</taxon>
        <taxon>Neptunitalea</taxon>
    </lineage>
</organism>
<gene>
    <name evidence="1" type="ORF">NBRC110019_31650</name>
</gene>
<dbReference type="EMBL" id="BRVP01000036">
    <property type="protein sequence ID" value="GLB54124.1"/>
    <property type="molecule type" value="Genomic_DNA"/>
</dbReference>
<reference evidence="1" key="1">
    <citation type="submission" date="2022-07" db="EMBL/GenBank/DDBJ databases">
        <title>Taxonomy of Novel Oxalotrophic and Methylotrophic Bacteria.</title>
        <authorList>
            <person name="Sahin N."/>
            <person name="Tani A."/>
        </authorList>
    </citation>
    <scope>NUCLEOTIDE SEQUENCE</scope>
    <source>
        <strain evidence="1">AM327</strain>
    </source>
</reference>
<evidence type="ECO:0000313" key="2">
    <source>
        <dbReference type="Proteomes" id="UP001143545"/>
    </source>
</evidence>
<sequence length="312" mass="35081">MKNVFLAVVAMALLLTSCESDKEGLSLRLKKGETYWQYMTSAVTMKQEFMGQKMNITMKVISDVSYKVTDLTNDVFTFEVTYDKIAVETSLPQATMKFTSEENDSSNPMSELMYNMLHTLTKESFILKMDKTGKVKDINGLDELFDKMIATLGDLPSAEKEQIKKEMASSFGEDQFKGNIELVSAIFPDKEVGENQFWNVEIDLPSLNSSVGAKYHVTEETSDYYIIEGNAEISKKDIENAPKLMNTNVSLLVDGTLTSRIKIDKKTGWTKEAKMIEHLEGDVLMSVDPSTGEAMKMPIVLNQEIDVKDTNK</sequence>
<proteinExistence type="predicted"/>
<name>A0A9W6EVQ8_9FLAO</name>
<dbReference type="Pfam" id="PF19777">
    <property type="entry name" value="DUF6263"/>
    <property type="match status" value="1"/>
</dbReference>
<dbReference type="PROSITE" id="PS51257">
    <property type="entry name" value="PROKAR_LIPOPROTEIN"/>
    <property type="match status" value="1"/>
</dbReference>
<protein>
    <recommendedName>
        <fullName evidence="3">Lipoprotein</fullName>
    </recommendedName>
</protein>
<accession>A0A9W6EVQ8</accession>